<dbReference type="InterPro" id="IPR026728">
    <property type="entry name" value="BLTP3A/B"/>
</dbReference>
<keyword evidence="1" id="KW-0175">Coiled coil</keyword>
<organism evidence="3 4">
    <name type="scientific">Strongylocentrotus purpuratus</name>
    <name type="common">Purple sea urchin</name>
    <dbReference type="NCBI Taxonomy" id="7668"/>
    <lineage>
        <taxon>Eukaryota</taxon>
        <taxon>Metazoa</taxon>
        <taxon>Echinodermata</taxon>
        <taxon>Eleutherozoa</taxon>
        <taxon>Echinozoa</taxon>
        <taxon>Echinoidea</taxon>
        <taxon>Euechinoidea</taxon>
        <taxon>Echinacea</taxon>
        <taxon>Camarodonta</taxon>
        <taxon>Echinidea</taxon>
        <taxon>Strongylocentrotidae</taxon>
        <taxon>Strongylocentrotus</taxon>
    </lineage>
</organism>
<evidence type="ECO:0000256" key="1">
    <source>
        <dbReference type="SAM" id="Coils"/>
    </source>
</evidence>
<name>A0A7M7P330_STRPU</name>
<keyword evidence="4" id="KW-1185">Reference proteome</keyword>
<feature type="region of interest" description="Disordered" evidence="2">
    <location>
        <begin position="718"/>
        <end position="743"/>
    </location>
</feature>
<feature type="compositionally biased region" description="Low complexity" evidence="2">
    <location>
        <begin position="1177"/>
        <end position="1192"/>
    </location>
</feature>
<dbReference type="PANTHER" id="PTHR22774">
    <property type="entry name" value="CHOREIN N-TERMINAL DOMAIN-CONTAINING PROTEIN"/>
    <property type="match status" value="1"/>
</dbReference>
<dbReference type="OrthoDB" id="43807at2759"/>
<dbReference type="RefSeq" id="XP_030845309.1">
    <property type="nucleotide sequence ID" value="XM_030989449.1"/>
</dbReference>
<evidence type="ECO:0000256" key="2">
    <source>
        <dbReference type="SAM" id="MobiDB-lite"/>
    </source>
</evidence>
<dbReference type="EnsemblMetazoa" id="XM_030989449">
    <property type="protein sequence ID" value="XP_030845309"/>
    <property type="gene ID" value="LOC105439226"/>
</dbReference>
<proteinExistence type="predicted"/>
<feature type="coiled-coil region" evidence="1">
    <location>
        <begin position="1470"/>
        <end position="1532"/>
    </location>
</feature>
<dbReference type="Proteomes" id="UP000007110">
    <property type="component" value="Unassembled WGS sequence"/>
</dbReference>
<feature type="region of interest" description="Disordered" evidence="2">
    <location>
        <begin position="1036"/>
        <end position="1088"/>
    </location>
</feature>
<evidence type="ECO:0000313" key="3">
    <source>
        <dbReference type="EnsemblMetazoa" id="XP_030845309"/>
    </source>
</evidence>
<dbReference type="PANTHER" id="PTHR22774:SF11">
    <property type="entry name" value="CHOREIN N-TERMINAL DOMAIN-CONTAINING PROTEIN"/>
    <property type="match status" value="1"/>
</dbReference>
<dbReference type="InParanoid" id="A0A7M7P330"/>
<dbReference type="FunCoup" id="A0A7M7P330">
    <property type="interactions" value="1135"/>
</dbReference>
<sequence>MTSIIKNQIIKHLSKFVKNLSSDKIGLSTLKGEGQLTNLELDEQVLMDVLELPSWIVISKVTCNRLSIKIPWTKLKTHPICLYLDQVELEMETCRDLRKTENKQALQLATSKYGFPERVVDGMYVHVNSIIGKFKSDTFHADIQIAQLIVQSTTPDWKPADLRYSRIKDMNRGQVLTFKAVEWSTFRLTVDAIEKGSGSPTTPIRLITNQGKICITIKKRLNDCSLVTSRLQVLLDDILWVLTDSQIKASMLHMRSLNPVIQKAAAQSKVHAEAAGEAVSTPHPTEDPANRPQNVKTSKELQLLQFFERYDVPETSYHFFTKRVDLHLCDEMNRPETDKNSAKESFKRRIEGGAMQISFTGVSFDYYPYHIASSPRTHWQYFDDAMSLSDKWIHTVLAHFKQQYAMARNELKKRTAPPTHPATPPPHPPHTKLTTPPARPATPPTRTQSQMGRERTSSASHGRPPGRPGGTAAPPHGQPRSGAMPGQTSRTSVKLMSSCLVFRIRALQLSNVATSDRGANNEENLRNNLFLMSDKNTFHLPPEIPSIHVEYMSFYFPNELDFPVPAPVIYAQINPMQLRLDNTTLLWLNQFAFNVMQTLPEIDEIAPASQTSTGQDHIDIRVDALMQKVLIPVPDPVANQPDRPKILQVQVSQVTATNCRVGTNSSRPDLSKVLQKFQGVQLFHTTTFPSNKTDLQTLPAKFWKHAYEPNFLLPPGMQEDEKKDSIHKNGTPPQMRDVSEHSKPLQDVKMKTYTFRPNASDDVWGIKVDQVWADFVGVPSSPDRPVPFIQPLPLGLWMCSANSNTSLESLDQVSGSSPSLANMHLVVDTPSFVDITINHYQLLFLLRLQQSLQLLSSNMELDQNLFAKDEPQEAMPSIASRVISVVFPSIHVTLLGPPSSVTDKQEDETTSVSDLTNLKDDGKVEDSSQDAEADSGGNVEESSVIQKTELSDLDQSSSEVVTDSSSPTSDSVDLEHDVKNGICISVVNGDGVHGLDRSDIKALKLDGPPGAVVITGATPNGNGHTHTSLFNNNEPVAIGTTAHPVGQGQAPRKNNSASELTQSGSVSSETSGGSLSNLSGSLPKSNSQNSITVQMNALMSANSMGSLDEQGMDFETISVSSDSSEGFTMVTQGSRLGSTADIESESGLGSEFSQSLSTIDVPQDSALTSSPNLLPGSTSTVNSSTDSVPSPDAKAKVDDFEGCIHKLRQISVLTFDLHGVSAVLQMCNKNVVLRAAVLDINKEEKGNTDFTKYMNILDSDHATLKACVTRACIEEKLMLYTCTRDDVRFLFNLPASTDNGDYHRESIRQRKGKEDGEKVEVKPSKALLRFTSGPLAETLCEQAGERGYMQLQLNDVDLNFVKSSLTNLSSLVQDEMDSLPMPLDITVFNTAVTLQDDAPLVYPDTVASPPLQLRIPSVRVHRSPDGAFHVKGIHPQGISLKSTEHTDPPSTTHPSDHTHTTTPPQDAAANETLSDENANLRSRMALMKDALAVLERERTSLLSTLEHLQEELLTADRERDKLKEHVVELSRRVNLGR</sequence>
<feature type="compositionally biased region" description="Basic and acidic residues" evidence="2">
    <location>
        <begin position="917"/>
        <end position="926"/>
    </location>
</feature>
<evidence type="ECO:0000313" key="4">
    <source>
        <dbReference type="Proteomes" id="UP000007110"/>
    </source>
</evidence>
<reference evidence="3" key="2">
    <citation type="submission" date="2021-01" db="UniProtKB">
        <authorList>
            <consortium name="EnsemblMetazoa"/>
        </authorList>
    </citation>
    <scope>IDENTIFICATION</scope>
</reference>
<feature type="region of interest" description="Disordered" evidence="2">
    <location>
        <begin position="897"/>
        <end position="974"/>
    </location>
</feature>
<feature type="compositionally biased region" description="Polar residues" evidence="2">
    <location>
        <begin position="1164"/>
        <end position="1176"/>
    </location>
</feature>
<feature type="region of interest" description="Disordered" evidence="2">
    <location>
        <begin position="1164"/>
        <end position="1193"/>
    </location>
</feature>
<dbReference type="KEGG" id="spu:105439226"/>
<accession>A0A7M7P330</accession>
<feature type="compositionally biased region" description="Low complexity" evidence="2">
    <location>
        <begin position="1060"/>
        <end position="1087"/>
    </location>
</feature>
<dbReference type="OMA" id="XSNRRIT"/>
<feature type="region of interest" description="Disordered" evidence="2">
    <location>
        <begin position="413"/>
        <end position="490"/>
    </location>
</feature>
<feature type="compositionally biased region" description="Pro residues" evidence="2">
    <location>
        <begin position="418"/>
        <end position="428"/>
    </location>
</feature>
<reference evidence="4" key="1">
    <citation type="submission" date="2015-02" db="EMBL/GenBank/DDBJ databases">
        <title>Genome sequencing for Strongylocentrotus purpuratus.</title>
        <authorList>
            <person name="Murali S."/>
            <person name="Liu Y."/>
            <person name="Vee V."/>
            <person name="English A."/>
            <person name="Wang M."/>
            <person name="Skinner E."/>
            <person name="Han Y."/>
            <person name="Muzny D.M."/>
            <person name="Worley K.C."/>
            <person name="Gibbs R.A."/>
        </authorList>
    </citation>
    <scope>NUCLEOTIDE SEQUENCE</scope>
</reference>
<dbReference type="GeneID" id="105439226"/>
<dbReference type="Pfam" id="PF24917">
    <property type="entry name" value="BLTP3A_B"/>
    <property type="match status" value="2"/>
</dbReference>
<feature type="compositionally biased region" description="Low complexity" evidence="2">
    <location>
        <begin position="956"/>
        <end position="971"/>
    </location>
</feature>
<feature type="region of interest" description="Disordered" evidence="2">
    <location>
        <begin position="1431"/>
        <end position="1470"/>
    </location>
</feature>
<evidence type="ECO:0008006" key="5">
    <source>
        <dbReference type="Google" id="ProtNLM"/>
    </source>
</evidence>
<protein>
    <recommendedName>
        <fullName evidence="5">UHRF1-binding protein 1-like</fullName>
    </recommendedName>
</protein>
<feature type="region of interest" description="Disordered" evidence="2">
    <location>
        <begin position="272"/>
        <end position="295"/>
    </location>
</feature>